<comment type="caution">
    <text evidence="1">The sequence shown here is derived from an EMBL/GenBank/DDBJ whole genome shotgun (WGS) entry which is preliminary data.</text>
</comment>
<protein>
    <submittedName>
        <fullName evidence="1">Uncharacterized protein</fullName>
    </submittedName>
</protein>
<proteinExistence type="predicted"/>
<dbReference type="HOGENOM" id="CLU_1690195_0_0_1"/>
<dbReference type="OrthoDB" id="146809at2759"/>
<gene>
    <name evidence="1" type="ORF">F443_07595</name>
</gene>
<evidence type="ECO:0000313" key="2">
    <source>
        <dbReference type="Proteomes" id="UP000018721"/>
    </source>
</evidence>
<name>V9FAA8_PHYNI</name>
<dbReference type="Proteomes" id="UP000018721">
    <property type="component" value="Unassembled WGS sequence"/>
</dbReference>
<evidence type="ECO:0000313" key="1">
    <source>
        <dbReference type="EMBL" id="ETI48370.1"/>
    </source>
</evidence>
<keyword evidence="2" id="KW-1185">Reference proteome</keyword>
<sequence length="156" mass="17331">MAYIGYHLDNVSLSLQMGSIDLNLDSSTTTNVLVAICSVLVTSQATKTLVMFLHVNYDNLADSRHKWKWLAYALISKRTRELSAIESLASTLLICMNIPDMEAFISILSSAHPAEELYACHVVSSQKERRLSKLIDQFIGSLLIKKSVLDGLTLDI</sequence>
<dbReference type="AlphaFoldDB" id="V9FAA8"/>
<accession>V9FAA8</accession>
<organism evidence="1 2">
    <name type="scientific">Phytophthora nicotianae P1569</name>
    <dbReference type="NCBI Taxonomy" id="1317065"/>
    <lineage>
        <taxon>Eukaryota</taxon>
        <taxon>Sar</taxon>
        <taxon>Stramenopiles</taxon>
        <taxon>Oomycota</taxon>
        <taxon>Peronosporomycetes</taxon>
        <taxon>Peronosporales</taxon>
        <taxon>Peronosporaceae</taxon>
        <taxon>Phytophthora</taxon>
    </lineage>
</organism>
<dbReference type="EMBL" id="ANIZ01001301">
    <property type="protein sequence ID" value="ETI48370.1"/>
    <property type="molecule type" value="Genomic_DNA"/>
</dbReference>
<reference evidence="1 2" key="1">
    <citation type="submission" date="2013-11" db="EMBL/GenBank/DDBJ databases">
        <title>The Genome Sequence of Phytophthora parasitica P1569.</title>
        <authorList>
            <consortium name="The Broad Institute Genomics Platform"/>
            <person name="Russ C."/>
            <person name="Tyler B."/>
            <person name="Panabieres F."/>
            <person name="Shan W."/>
            <person name="Tripathy S."/>
            <person name="Grunwald N."/>
            <person name="Machado M."/>
            <person name="Johnson C.S."/>
            <person name="Arredondo F."/>
            <person name="Hong C."/>
            <person name="Coffey M."/>
            <person name="Young S.K."/>
            <person name="Zeng Q."/>
            <person name="Gargeya S."/>
            <person name="Fitzgerald M."/>
            <person name="Abouelleil A."/>
            <person name="Alvarado L."/>
            <person name="Chapman S.B."/>
            <person name="Gainer-Dewar J."/>
            <person name="Goldberg J."/>
            <person name="Griggs A."/>
            <person name="Gujja S."/>
            <person name="Hansen M."/>
            <person name="Howarth C."/>
            <person name="Imamovic A."/>
            <person name="Ireland A."/>
            <person name="Larimer J."/>
            <person name="McCowan C."/>
            <person name="Murphy C."/>
            <person name="Pearson M."/>
            <person name="Poon T.W."/>
            <person name="Priest M."/>
            <person name="Roberts A."/>
            <person name="Saif S."/>
            <person name="Shea T."/>
            <person name="Sykes S."/>
            <person name="Wortman J."/>
            <person name="Nusbaum C."/>
            <person name="Birren B."/>
        </authorList>
    </citation>
    <scope>NUCLEOTIDE SEQUENCE [LARGE SCALE GENOMIC DNA]</scope>
    <source>
        <strain evidence="1 2">P1569</strain>
    </source>
</reference>